<protein>
    <submittedName>
        <fullName evidence="1">Uncharacterized protein</fullName>
    </submittedName>
</protein>
<evidence type="ECO:0000313" key="2">
    <source>
        <dbReference type="Proteomes" id="UP000248039"/>
    </source>
</evidence>
<organism evidence="1 2">
    <name type="scientific">Streptomyces tateyamensis</name>
    <dbReference type="NCBI Taxonomy" id="565073"/>
    <lineage>
        <taxon>Bacteria</taxon>
        <taxon>Bacillati</taxon>
        <taxon>Actinomycetota</taxon>
        <taxon>Actinomycetes</taxon>
        <taxon>Kitasatosporales</taxon>
        <taxon>Streptomycetaceae</taxon>
        <taxon>Streptomyces</taxon>
    </lineage>
</organism>
<evidence type="ECO:0000313" key="1">
    <source>
        <dbReference type="EMBL" id="PYC85059.1"/>
    </source>
</evidence>
<dbReference type="InterPro" id="IPR036271">
    <property type="entry name" value="Tet_transcr_reg_TetR-rel_C_sf"/>
</dbReference>
<dbReference type="EMBL" id="PYBW01000023">
    <property type="protein sequence ID" value="PYC85059.1"/>
    <property type="molecule type" value="Genomic_DNA"/>
</dbReference>
<dbReference type="Proteomes" id="UP000248039">
    <property type="component" value="Unassembled WGS sequence"/>
</dbReference>
<dbReference type="SUPFAM" id="SSF48498">
    <property type="entry name" value="Tetracyclin repressor-like, C-terminal domain"/>
    <property type="match status" value="1"/>
</dbReference>
<comment type="caution">
    <text evidence="1">The sequence shown here is derived from an EMBL/GenBank/DDBJ whole genome shotgun (WGS) entry which is preliminary data.</text>
</comment>
<keyword evidence="2" id="KW-1185">Reference proteome</keyword>
<dbReference type="AlphaFoldDB" id="A0A2V4PM19"/>
<sequence length="81" mass="8401">MTVLTGHVRTITQQQAAAPAAGAVEEQLAAGLARVLAEHGDRYPQATAALTGAAPAERNQAWTFGLRRILGGPAELIAARQ</sequence>
<reference evidence="1 2" key="1">
    <citation type="submission" date="2018-03" db="EMBL/GenBank/DDBJ databases">
        <title>Bioinformatic expansion and discovery of thiopeptide antibiotics.</title>
        <authorList>
            <person name="Schwalen C.J."/>
            <person name="Hudson G.A."/>
            <person name="Mitchell D.A."/>
        </authorList>
    </citation>
    <scope>NUCLEOTIDE SEQUENCE [LARGE SCALE GENOMIC DNA]</scope>
    <source>
        <strain evidence="1 2">ATCC 21389</strain>
    </source>
</reference>
<gene>
    <name evidence="1" type="ORF">C7C46_07100</name>
</gene>
<accession>A0A2V4PM19</accession>
<name>A0A2V4PM19_9ACTN</name>
<proteinExistence type="predicted"/>
<dbReference type="Gene3D" id="1.10.357.10">
    <property type="entry name" value="Tetracycline Repressor, domain 2"/>
    <property type="match status" value="1"/>
</dbReference>